<evidence type="ECO:0000313" key="2">
    <source>
        <dbReference type="EMBL" id="WPR90755.1"/>
    </source>
</evidence>
<name>A0ABZ0SRH0_9MICO</name>
<dbReference type="Proteomes" id="UP001323798">
    <property type="component" value="Chromosome"/>
</dbReference>
<dbReference type="Gene3D" id="3.40.960.10">
    <property type="entry name" value="VSR Endonuclease"/>
    <property type="match status" value="1"/>
</dbReference>
<sequence length="280" mass="31202">MFDVLTRADLIRDGFSSRAITAAVKSGDLVRARQDRYLARDAPPPLVDAVRVGGRLGCLSLLALLGVFVFDGSTLHVHMERGDSRMRSRLSRRRRLPDRGKRGPMLLHWRRLTDEPGLGAVGVIDALISAVRCQEPRHAIATLDSALNLGVIDDVGFAEVFARLPARFQLLRGFVDARAQAGTETLVRLMAQRLGCHVVLQVVFEGVGRVDLVLDGWLVVECDSRAFHGTWEQRLKDYRRDRALAAKGLCVLRLAAEDILYRPESVVESLRGLIHSRRQL</sequence>
<dbReference type="RefSeq" id="WP_320943459.1">
    <property type="nucleotide sequence ID" value="NZ_CP139368.1"/>
</dbReference>
<feature type="domain" description="DUF559" evidence="1">
    <location>
        <begin position="217"/>
        <end position="270"/>
    </location>
</feature>
<dbReference type="Pfam" id="PF04480">
    <property type="entry name" value="DUF559"/>
    <property type="match status" value="1"/>
</dbReference>
<keyword evidence="3" id="KW-1185">Reference proteome</keyword>
<protein>
    <submittedName>
        <fullName evidence="2">DUF559 domain-containing protein</fullName>
    </submittedName>
</protein>
<evidence type="ECO:0000259" key="1">
    <source>
        <dbReference type="Pfam" id="PF04480"/>
    </source>
</evidence>
<dbReference type="InterPro" id="IPR007569">
    <property type="entry name" value="DUF559"/>
</dbReference>
<accession>A0ABZ0SRH0</accession>
<dbReference type="EMBL" id="CP139368">
    <property type="protein sequence ID" value="WPR90755.1"/>
    <property type="molecule type" value="Genomic_DNA"/>
</dbReference>
<reference evidence="2 3" key="1">
    <citation type="submission" date="2023-11" db="EMBL/GenBank/DDBJ databases">
        <title>Genome sequence of Microbacterium rhizosphaerae KACC 19337.</title>
        <authorList>
            <person name="Choi H."/>
            <person name="Kim S."/>
            <person name="Kim Y."/>
            <person name="Kwon S.-W."/>
            <person name="Heo J."/>
        </authorList>
    </citation>
    <scope>NUCLEOTIDE SEQUENCE [LARGE SCALE GENOMIC DNA]</scope>
    <source>
        <strain evidence="2 3">KACC 19337</strain>
    </source>
</reference>
<proteinExistence type="predicted"/>
<evidence type="ECO:0000313" key="3">
    <source>
        <dbReference type="Proteomes" id="UP001323798"/>
    </source>
</evidence>
<gene>
    <name evidence="2" type="ORF">SM116_05535</name>
</gene>
<organism evidence="2 3">
    <name type="scientific">Microbacterium rhizosphaerae</name>
    <dbReference type="NCBI Taxonomy" id="1678237"/>
    <lineage>
        <taxon>Bacteria</taxon>
        <taxon>Bacillati</taxon>
        <taxon>Actinomycetota</taxon>
        <taxon>Actinomycetes</taxon>
        <taxon>Micrococcales</taxon>
        <taxon>Microbacteriaceae</taxon>
        <taxon>Microbacterium</taxon>
    </lineage>
</organism>